<dbReference type="EMBL" id="AB366653">
    <property type="protein sequence ID" value="BAG41485.1"/>
    <property type="molecule type" value="Genomic_DNA"/>
</dbReference>
<dbReference type="RefSeq" id="YP_001949915.1">
    <property type="nucleotide sequence ID" value="NC_010811.2"/>
</dbReference>
<keyword evidence="2" id="KW-1185">Reference proteome</keyword>
<dbReference type="Proteomes" id="UP000001034">
    <property type="component" value="Segment"/>
</dbReference>
<reference evidence="1 2" key="1">
    <citation type="journal article" date="2010" name="Virology">
        <title>A jumbo phage infecting the phytopathogen Ralstonia solanacearum defines a new lineage of the Myoviridae family.</title>
        <authorList>
            <person name="Yamada T."/>
            <person name="Satoh S."/>
            <person name="Ishikawa H."/>
            <person name="Fujiwara A."/>
            <person name="Kawasaki T."/>
            <person name="Fujie M."/>
            <person name="Ogata H."/>
        </authorList>
    </citation>
    <scope>NUCLEOTIDE SEQUENCE [LARGE SCALE GENOMIC DNA]</scope>
</reference>
<dbReference type="KEGG" id="vg:6369881"/>
<dbReference type="GeneID" id="6369881"/>
<evidence type="ECO:0000313" key="2">
    <source>
        <dbReference type="Proteomes" id="UP000001034"/>
    </source>
</evidence>
<accession>B2ZXS9</accession>
<sequence>MMLDFHSIQTSDRVRARLGLRPEFRTDLLAEGALDAPSRLPAGSTERIDWSPTEVFSTTSVTFCYYRRG</sequence>
<organism evidence="1 2">
    <name type="scientific">Ralstonia phage phiRSL1</name>
    <dbReference type="NCBI Taxonomy" id="1980924"/>
    <lineage>
        <taxon>Viruses</taxon>
        <taxon>Duplodnaviria</taxon>
        <taxon>Heunggongvirae</taxon>
        <taxon>Uroviricota</taxon>
        <taxon>Caudoviricetes</taxon>
        <taxon>Mieseafarmvirus</taxon>
        <taxon>Mieseafarmvirus RSL1</taxon>
    </lineage>
</organism>
<name>B2ZXS9_9CAUD</name>
<evidence type="ECO:0000313" key="1">
    <source>
        <dbReference type="EMBL" id="BAG41485.1"/>
    </source>
</evidence>
<proteinExistence type="predicted"/>
<protein>
    <submittedName>
        <fullName evidence="1">Uncharacterized protein</fullName>
    </submittedName>
</protein>